<organism evidence="1 2">
    <name type="scientific">Paenibacillus solanacearum</name>
    <dbReference type="NCBI Taxonomy" id="2048548"/>
    <lineage>
        <taxon>Bacteria</taxon>
        <taxon>Bacillati</taxon>
        <taxon>Bacillota</taxon>
        <taxon>Bacilli</taxon>
        <taxon>Bacillales</taxon>
        <taxon>Paenibacillaceae</taxon>
        <taxon>Paenibacillus</taxon>
    </lineage>
</organism>
<gene>
    <name evidence="1" type="ORF">PAESOLCIP111_00759</name>
</gene>
<evidence type="ECO:0000313" key="2">
    <source>
        <dbReference type="Proteomes" id="UP000693672"/>
    </source>
</evidence>
<dbReference type="Proteomes" id="UP000693672">
    <property type="component" value="Unassembled WGS sequence"/>
</dbReference>
<reference evidence="1" key="1">
    <citation type="submission" date="2021-06" db="EMBL/GenBank/DDBJ databases">
        <authorList>
            <person name="Criscuolo A."/>
        </authorList>
    </citation>
    <scope>NUCLEOTIDE SEQUENCE</scope>
    <source>
        <strain evidence="1">CIP111600</strain>
    </source>
</reference>
<dbReference type="CDD" id="cd00298">
    <property type="entry name" value="ACD_sHsps_p23-like"/>
    <property type="match status" value="1"/>
</dbReference>
<name>A0A916NG62_9BACL</name>
<sequence>MADSKNNNNSFFDMNWKNFEQFFGGKLPFPGMMNGSGASGDDQMAWVEGYVKDVLKQSIPNFNPTMLKHHFQTELFETHNNVIVKVHIPDRTQARKIRALISASQVRLEGLPEKSAQTIRLASPVAPESCKAVYKNGIMQFHMRKQSADENYYEIDVRYL</sequence>
<evidence type="ECO:0000313" key="1">
    <source>
        <dbReference type="EMBL" id="CAG7604996.1"/>
    </source>
</evidence>
<accession>A0A916NG62</accession>
<comment type="caution">
    <text evidence="1">The sequence shown here is derived from an EMBL/GenBank/DDBJ whole genome shotgun (WGS) entry which is preliminary data.</text>
</comment>
<keyword evidence="2" id="KW-1185">Reference proteome</keyword>
<dbReference type="EMBL" id="CAJVAS010000002">
    <property type="protein sequence ID" value="CAG7604996.1"/>
    <property type="molecule type" value="Genomic_DNA"/>
</dbReference>
<dbReference type="RefSeq" id="WP_246627277.1">
    <property type="nucleotide sequence ID" value="NZ_CAJVAS010000002.1"/>
</dbReference>
<proteinExistence type="predicted"/>
<dbReference type="AlphaFoldDB" id="A0A916NG62"/>
<protein>
    <recommendedName>
        <fullName evidence="3">Hsp20/alpha crystallin family protein</fullName>
    </recommendedName>
</protein>
<evidence type="ECO:0008006" key="3">
    <source>
        <dbReference type="Google" id="ProtNLM"/>
    </source>
</evidence>